<proteinExistence type="predicted"/>
<sequence>MRSPRVTRVLRGSMAAAFATFIALMSHIAGGGALPGWVGIVVPLALSMIVCILLMGRKLSAIRTAGGVAVSQFLFHSLFIFGTAPHASAGEGTSYHHHGAAAAPAWESTATLITADATMWGWHAAAAVVTAAVLYRAERAAAIMHALAHAIRAWMRRVIVALVGILVEPARATRSAVDTTILPALSRLFVATARRRGPPAFRVL</sequence>
<keyword evidence="3" id="KW-1185">Reference proteome</keyword>
<feature type="transmembrane region" description="Helical" evidence="1">
    <location>
        <begin position="12"/>
        <end position="30"/>
    </location>
</feature>
<protein>
    <submittedName>
        <fullName evidence="2">Uncharacterized protein</fullName>
    </submittedName>
</protein>
<name>A0A5C8HP14_9MICO</name>
<evidence type="ECO:0000313" key="3">
    <source>
        <dbReference type="Proteomes" id="UP000321196"/>
    </source>
</evidence>
<dbReference type="AlphaFoldDB" id="A0A5C8HP14"/>
<dbReference type="RefSeq" id="WP_147826139.1">
    <property type="nucleotide sequence ID" value="NZ_BAAARG010000003.1"/>
</dbReference>
<feature type="transmembrane region" description="Helical" evidence="1">
    <location>
        <begin position="36"/>
        <end position="55"/>
    </location>
</feature>
<keyword evidence="1" id="KW-0472">Membrane</keyword>
<comment type="caution">
    <text evidence="2">The sequence shown here is derived from an EMBL/GenBank/DDBJ whole genome shotgun (WGS) entry which is preliminary data.</text>
</comment>
<organism evidence="2 3">
    <name type="scientific">Microbacterium mitrae</name>
    <dbReference type="NCBI Taxonomy" id="664640"/>
    <lineage>
        <taxon>Bacteria</taxon>
        <taxon>Bacillati</taxon>
        <taxon>Actinomycetota</taxon>
        <taxon>Actinomycetes</taxon>
        <taxon>Micrococcales</taxon>
        <taxon>Microbacteriaceae</taxon>
        <taxon>Microbacterium</taxon>
    </lineage>
</organism>
<accession>A0A5C8HP14</accession>
<dbReference type="OrthoDB" id="5125396at2"/>
<dbReference type="Proteomes" id="UP000321196">
    <property type="component" value="Unassembled WGS sequence"/>
</dbReference>
<evidence type="ECO:0000313" key="2">
    <source>
        <dbReference type="EMBL" id="TXK04083.1"/>
    </source>
</evidence>
<dbReference type="EMBL" id="VRSW01000003">
    <property type="protein sequence ID" value="TXK04083.1"/>
    <property type="molecule type" value="Genomic_DNA"/>
</dbReference>
<gene>
    <name evidence="2" type="ORF">FVP60_09955</name>
</gene>
<keyword evidence="1" id="KW-0812">Transmembrane</keyword>
<evidence type="ECO:0000256" key="1">
    <source>
        <dbReference type="SAM" id="Phobius"/>
    </source>
</evidence>
<keyword evidence="1" id="KW-1133">Transmembrane helix</keyword>
<reference evidence="2 3" key="1">
    <citation type="submission" date="2019-08" db="EMBL/GenBank/DDBJ databases">
        <authorList>
            <person name="Dong K."/>
        </authorList>
    </citation>
    <scope>NUCLEOTIDE SEQUENCE [LARGE SCALE GENOMIC DNA]</scope>
    <source>
        <strain evidence="2 3">M4-8</strain>
    </source>
</reference>